<reference evidence="2 3" key="1">
    <citation type="submission" date="2017-10" db="EMBL/GenBank/DDBJ databases">
        <title>Bacillus sp. nov., a halophilic bacterium isolated from a Keqin Lake.</title>
        <authorList>
            <person name="Wang H."/>
        </authorList>
    </citation>
    <scope>NUCLEOTIDE SEQUENCE [LARGE SCALE GENOMIC DNA]</scope>
    <source>
        <strain evidence="2 3">KQ-12</strain>
    </source>
</reference>
<dbReference type="Gene3D" id="1.10.1660.10">
    <property type="match status" value="1"/>
</dbReference>
<evidence type="ECO:0000313" key="3">
    <source>
        <dbReference type="Proteomes" id="UP000248214"/>
    </source>
</evidence>
<feature type="compositionally biased region" description="Basic and acidic residues" evidence="1">
    <location>
        <begin position="169"/>
        <end position="183"/>
    </location>
</feature>
<evidence type="ECO:0000256" key="1">
    <source>
        <dbReference type="SAM" id="MobiDB-lite"/>
    </source>
</evidence>
<dbReference type="RefSeq" id="WP_110609406.1">
    <property type="nucleotide sequence ID" value="NZ_PDOD01000002.1"/>
</dbReference>
<dbReference type="Proteomes" id="UP000248214">
    <property type="component" value="Unassembled WGS sequence"/>
</dbReference>
<organism evidence="2 3">
    <name type="scientific">Salipaludibacillus keqinensis</name>
    <dbReference type="NCBI Taxonomy" id="2045207"/>
    <lineage>
        <taxon>Bacteria</taxon>
        <taxon>Bacillati</taxon>
        <taxon>Bacillota</taxon>
        <taxon>Bacilli</taxon>
        <taxon>Bacillales</taxon>
        <taxon>Bacillaceae</taxon>
    </lineage>
</organism>
<comment type="caution">
    <text evidence="2">The sequence shown here is derived from an EMBL/GenBank/DDBJ whole genome shotgun (WGS) entry which is preliminary data.</text>
</comment>
<dbReference type="EMBL" id="PDOD01000002">
    <property type="protein sequence ID" value="PYZ93374.1"/>
    <property type="molecule type" value="Genomic_DNA"/>
</dbReference>
<keyword evidence="3" id="KW-1185">Reference proteome</keyword>
<gene>
    <name evidence="2" type="ORF">CR194_09310</name>
</gene>
<protein>
    <submittedName>
        <fullName evidence="2">Uncharacterized protein</fullName>
    </submittedName>
</protein>
<name>A0A323THH3_9BACI</name>
<feature type="region of interest" description="Disordered" evidence="1">
    <location>
        <begin position="164"/>
        <end position="183"/>
    </location>
</feature>
<evidence type="ECO:0000313" key="2">
    <source>
        <dbReference type="EMBL" id="PYZ93374.1"/>
    </source>
</evidence>
<proteinExistence type="predicted"/>
<accession>A0A323THH3</accession>
<sequence>MEYGLFSKDAALKIDVQPGTMRQWCIAIEKEGYKFERNEKDQRIFYERDIKMLFELKTKLKKTRNRNNAIKSVVERYLFEMNANNTPSVQQEKRDNIVLAKDELQSMLNDAVEHGIKEALEQQKQFNKEISERLDQQAKAINKRDKDLLEGIRQLQESKKLELQAAATEEEKRNDKPWWKFWK</sequence>
<dbReference type="AlphaFoldDB" id="A0A323THH3"/>
<dbReference type="OrthoDB" id="2467384at2"/>